<feature type="compositionally biased region" description="Polar residues" evidence="1">
    <location>
        <begin position="1"/>
        <end position="24"/>
    </location>
</feature>
<comment type="caution">
    <text evidence="2">The sequence shown here is derived from an EMBL/GenBank/DDBJ whole genome shotgun (WGS) entry which is preliminary data.</text>
</comment>
<gene>
    <name evidence="2" type="ORF">IV203_006113</name>
</gene>
<feature type="compositionally biased region" description="Basic and acidic residues" evidence="1">
    <location>
        <begin position="136"/>
        <end position="150"/>
    </location>
</feature>
<dbReference type="EMBL" id="JAGRRH010000021">
    <property type="protein sequence ID" value="KAG7347044.1"/>
    <property type="molecule type" value="Genomic_DNA"/>
</dbReference>
<organism evidence="2 3">
    <name type="scientific">Nitzschia inconspicua</name>
    <dbReference type="NCBI Taxonomy" id="303405"/>
    <lineage>
        <taxon>Eukaryota</taxon>
        <taxon>Sar</taxon>
        <taxon>Stramenopiles</taxon>
        <taxon>Ochrophyta</taxon>
        <taxon>Bacillariophyta</taxon>
        <taxon>Bacillariophyceae</taxon>
        <taxon>Bacillariophycidae</taxon>
        <taxon>Bacillariales</taxon>
        <taxon>Bacillariaceae</taxon>
        <taxon>Nitzschia</taxon>
    </lineage>
</organism>
<feature type="region of interest" description="Disordered" evidence="1">
    <location>
        <begin position="85"/>
        <end position="165"/>
    </location>
</feature>
<feature type="compositionally biased region" description="Acidic residues" evidence="1">
    <location>
        <begin position="354"/>
        <end position="371"/>
    </location>
</feature>
<keyword evidence="3" id="KW-1185">Reference proteome</keyword>
<feature type="compositionally biased region" description="Basic and acidic residues" evidence="1">
    <location>
        <begin position="85"/>
        <end position="99"/>
    </location>
</feature>
<dbReference type="AlphaFoldDB" id="A0A9K3KNQ6"/>
<feature type="region of interest" description="Disordered" evidence="1">
    <location>
        <begin position="345"/>
        <end position="371"/>
    </location>
</feature>
<reference evidence="2" key="2">
    <citation type="submission" date="2021-04" db="EMBL/GenBank/DDBJ databases">
        <authorList>
            <person name="Podell S."/>
        </authorList>
    </citation>
    <scope>NUCLEOTIDE SEQUENCE</scope>
    <source>
        <strain evidence="2">Hildebrandi</strain>
    </source>
</reference>
<dbReference type="Proteomes" id="UP000693970">
    <property type="component" value="Unassembled WGS sequence"/>
</dbReference>
<feature type="region of interest" description="Disordered" evidence="1">
    <location>
        <begin position="1"/>
        <end position="27"/>
    </location>
</feature>
<accession>A0A9K3KNQ6</accession>
<protein>
    <submittedName>
        <fullName evidence="2">Uncharacterized protein</fullName>
    </submittedName>
</protein>
<evidence type="ECO:0000313" key="3">
    <source>
        <dbReference type="Proteomes" id="UP000693970"/>
    </source>
</evidence>
<feature type="compositionally biased region" description="Polar residues" evidence="1">
    <location>
        <begin position="107"/>
        <end position="135"/>
    </location>
</feature>
<evidence type="ECO:0000256" key="1">
    <source>
        <dbReference type="SAM" id="MobiDB-lite"/>
    </source>
</evidence>
<reference evidence="2" key="1">
    <citation type="journal article" date="2021" name="Sci. Rep.">
        <title>Diploid genomic architecture of Nitzschia inconspicua, an elite biomass production diatom.</title>
        <authorList>
            <person name="Oliver A."/>
            <person name="Podell S."/>
            <person name="Pinowska A."/>
            <person name="Traller J.C."/>
            <person name="Smith S.R."/>
            <person name="McClure R."/>
            <person name="Beliaev A."/>
            <person name="Bohutskyi P."/>
            <person name="Hill E.A."/>
            <person name="Rabines A."/>
            <person name="Zheng H."/>
            <person name="Allen L.Z."/>
            <person name="Kuo A."/>
            <person name="Grigoriev I.V."/>
            <person name="Allen A.E."/>
            <person name="Hazlebeck D."/>
            <person name="Allen E.E."/>
        </authorList>
    </citation>
    <scope>NUCLEOTIDE SEQUENCE</scope>
    <source>
        <strain evidence="2">Hildebrandi</strain>
    </source>
</reference>
<feature type="compositionally biased region" description="Polar residues" evidence="1">
    <location>
        <begin position="151"/>
        <end position="165"/>
    </location>
</feature>
<proteinExistence type="predicted"/>
<name>A0A9K3KNQ6_9STRA</name>
<evidence type="ECO:0000313" key="2">
    <source>
        <dbReference type="EMBL" id="KAG7347044.1"/>
    </source>
</evidence>
<sequence length="389" mass="44089">MIESQLEVSESTMSCVEGQPSNPNDDGVVSTVGLRADAPVFVPSWEPVTDDSIDAKSSFQGVVDQRKTKNRMNRNTKQRKIFHCQVEKQSSRQQRDKGQKRNLPRFETSSISPSTASLTGNSKYRNRNRNWNATNGEKKRLERNSCKDSSKTLSHQPQGELSPSNFPALFQATKVEYSTATIWNTAPKIVSSDVVSSSNSMLEALTSCPPDENNPQKSANNWMNGLQSLSIHSVSKSKNGIFVSSSTRSRRSEFGDWDDGDNQKKDLEHDRAEKRIEHDVGSVAVENNQAACLHGQSFPHRPKINMDKLRDRWWEALAEKRREQEFRRELSKALEQYRIEPIEPKEFTPIELSGDSDEFLDGEGSEEDDLEEMIPDATELVFSIKRRPH</sequence>